<sequence length="108" mass="11918">MNKFVQRNKPPQKAAVSPTALAQVMPLPLHNMQNMQGHADATRNAVPCEETAHAAKRKGTSYVDGSATILTKGTAISVQMAVRIPVFVLRQREGHVVARHIFRGIHWQ</sequence>
<organism evidence="1">
    <name type="scientific">Eutreptiella gymnastica</name>
    <dbReference type="NCBI Taxonomy" id="73025"/>
    <lineage>
        <taxon>Eukaryota</taxon>
        <taxon>Discoba</taxon>
        <taxon>Euglenozoa</taxon>
        <taxon>Euglenida</taxon>
        <taxon>Spirocuta</taxon>
        <taxon>Euglenophyceae</taxon>
        <taxon>Eutreptiales</taxon>
        <taxon>Eutreptiaceae</taxon>
        <taxon>Eutreptiella</taxon>
    </lineage>
</organism>
<gene>
    <name evidence="1" type="ORF">EGYM00163_LOCUS468</name>
</gene>
<accession>A0A7S4C7P1</accession>
<dbReference type="AlphaFoldDB" id="A0A7S4C7P1"/>
<name>A0A7S4C7P1_9EUGL</name>
<reference evidence="1" key="1">
    <citation type="submission" date="2021-01" db="EMBL/GenBank/DDBJ databases">
        <authorList>
            <person name="Corre E."/>
            <person name="Pelletier E."/>
            <person name="Niang G."/>
            <person name="Scheremetjew M."/>
            <person name="Finn R."/>
            <person name="Kale V."/>
            <person name="Holt S."/>
            <person name="Cochrane G."/>
            <person name="Meng A."/>
            <person name="Brown T."/>
            <person name="Cohen L."/>
        </authorList>
    </citation>
    <scope>NUCLEOTIDE SEQUENCE</scope>
    <source>
        <strain evidence="1">CCMP1594</strain>
    </source>
</reference>
<protein>
    <submittedName>
        <fullName evidence="1">Uncharacterized protein</fullName>
    </submittedName>
</protein>
<evidence type="ECO:0000313" key="1">
    <source>
        <dbReference type="EMBL" id="CAE0789355.1"/>
    </source>
</evidence>
<proteinExistence type="predicted"/>
<dbReference type="EMBL" id="HBJA01001672">
    <property type="protein sequence ID" value="CAE0789355.1"/>
    <property type="molecule type" value="Transcribed_RNA"/>
</dbReference>